<reference evidence="3 4" key="1">
    <citation type="submission" date="2024-01" db="EMBL/GenBank/DDBJ databases">
        <title>The genomes of 5 underutilized Papilionoideae crops provide insights into root nodulation and disease resistance.</title>
        <authorList>
            <person name="Yuan L."/>
        </authorList>
    </citation>
    <scope>NUCLEOTIDE SEQUENCE [LARGE SCALE GENOMIC DNA]</scope>
    <source>
        <strain evidence="3">LY-2023</strain>
        <tissue evidence="3">Leaf</tissue>
    </source>
</reference>
<protein>
    <submittedName>
        <fullName evidence="3">Uncharacterized protein</fullName>
    </submittedName>
</protein>
<name>A0AAN9FBE0_CLITE</name>
<comment type="caution">
    <text evidence="3">The sequence shown here is derived from an EMBL/GenBank/DDBJ whole genome shotgun (WGS) entry which is preliminary data.</text>
</comment>
<keyword evidence="2" id="KW-0812">Transmembrane</keyword>
<feature type="region of interest" description="Disordered" evidence="1">
    <location>
        <begin position="1"/>
        <end position="23"/>
    </location>
</feature>
<accession>A0AAN9FBE0</accession>
<evidence type="ECO:0000256" key="1">
    <source>
        <dbReference type="SAM" id="MobiDB-lite"/>
    </source>
</evidence>
<feature type="region of interest" description="Disordered" evidence="1">
    <location>
        <begin position="130"/>
        <end position="152"/>
    </location>
</feature>
<sequence>MANQMMVQRRSTPANRREENQQASEIGRSVVEGCVAVTCCIPCTVFGVVVGLPVKLALKILHSTKKRLRKKRQETIEAPPGYRQDSLDIERPTQDGLQAGSTSSFLAKKQKSMAKLAAALSVEEWQRTLGKAKTPSSGSASPSIEEEFSQDMLQDNEDMCYGMYE</sequence>
<keyword evidence="2" id="KW-1133">Transmembrane helix</keyword>
<keyword evidence="2" id="KW-0472">Membrane</keyword>
<keyword evidence="4" id="KW-1185">Reference proteome</keyword>
<organism evidence="3 4">
    <name type="scientific">Clitoria ternatea</name>
    <name type="common">Butterfly pea</name>
    <dbReference type="NCBI Taxonomy" id="43366"/>
    <lineage>
        <taxon>Eukaryota</taxon>
        <taxon>Viridiplantae</taxon>
        <taxon>Streptophyta</taxon>
        <taxon>Embryophyta</taxon>
        <taxon>Tracheophyta</taxon>
        <taxon>Spermatophyta</taxon>
        <taxon>Magnoliopsida</taxon>
        <taxon>eudicotyledons</taxon>
        <taxon>Gunneridae</taxon>
        <taxon>Pentapetalae</taxon>
        <taxon>rosids</taxon>
        <taxon>fabids</taxon>
        <taxon>Fabales</taxon>
        <taxon>Fabaceae</taxon>
        <taxon>Papilionoideae</taxon>
        <taxon>50 kb inversion clade</taxon>
        <taxon>NPAAA clade</taxon>
        <taxon>indigoferoid/millettioid clade</taxon>
        <taxon>Phaseoleae</taxon>
        <taxon>Clitoria</taxon>
    </lineage>
</organism>
<dbReference type="AlphaFoldDB" id="A0AAN9FBE0"/>
<evidence type="ECO:0000313" key="3">
    <source>
        <dbReference type="EMBL" id="KAK7272270.1"/>
    </source>
</evidence>
<gene>
    <name evidence="3" type="ORF">RJT34_28763</name>
</gene>
<feature type="compositionally biased region" description="Polar residues" evidence="1">
    <location>
        <begin position="1"/>
        <end position="14"/>
    </location>
</feature>
<feature type="transmembrane region" description="Helical" evidence="2">
    <location>
        <begin position="35"/>
        <end position="61"/>
    </location>
</feature>
<proteinExistence type="predicted"/>
<dbReference type="Proteomes" id="UP001359559">
    <property type="component" value="Unassembled WGS sequence"/>
</dbReference>
<evidence type="ECO:0000313" key="4">
    <source>
        <dbReference type="Proteomes" id="UP001359559"/>
    </source>
</evidence>
<dbReference type="EMBL" id="JAYKXN010000007">
    <property type="protein sequence ID" value="KAK7272270.1"/>
    <property type="molecule type" value="Genomic_DNA"/>
</dbReference>
<feature type="region of interest" description="Disordered" evidence="1">
    <location>
        <begin position="68"/>
        <end position="103"/>
    </location>
</feature>
<evidence type="ECO:0000256" key="2">
    <source>
        <dbReference type="SAM" id="Phobius"/>
    </source>
</evidence>